<feature type="signal peptide" evidence="5">
    <location>
        <begin position="1"/>
        <end position="21"/>
    </location>
</feature>
<dbReference type="InterPro" id="IPR050361">
    <property type="entry name" value="MPP/UQCRC_Complex"/>
</dbReference>
<comment type="similarity">
    <text evidence="2 4">Belongs to the peptidase M16 family.</text>
</comment>
<dbReference type="Pfam" id="PF05193">
    <property type="entry name" value="Peptidase_M16_C"/>
    <property type="match status" value="2"/>
</dbReference>
<evidence type="ECO:0008006" key="9">
    <source>
        <dbReference type="Google" id="ProtNLM"/>
    </source>
</evidence>
<dbReference type="Pfam" id="PF00675">
    <property type="entry name" value="Peptidase_M16"/>
    <property type="match status" value="1"/>
</dbReference>
<evidence type="ECO:0000256" key="3">
    <source>
        <dbReference type="ARBA" id="ARBA00023049"/>
    </source>
</evidence>
<dbReference type="EMBL" id="CADCWD010000061">
    <property type="protein sequence ID" value="CAA9538976.1"/>
    <property type="molecule type" value="Genomic_DNA"/>
</dbReference>
<keyword evidence="5" id="KW-0732">Signal</keyword>
<dbReference type="PROSITE" id="PS00143">
    <property type="entry name" value="INSULINASE"/>
    <property type="match status" value="1"/>
</dbReference>
<dbReference type="InterPro" id="IPR007863">
    <property type="entry name" value="Peptidase_M16_C"/>
</dbReference>
<dbReference type="GO" id="GO:0004222">
    <property type="term" value="F:metalloendopeptidase activity"/>
    <property type="evidence" value="ECO:0007669"/>
    <property type="project" value="InterPro"/>
</dbReference>
<evidence type="ECO:0000256" key="5">
    <source>
        <dbReference type="SAM" id="SignalP"/>
    </source>
</evidence>
<dbReference type="Gene3D" id="3.30.830.10">
    <property type="entry name" value="Metalloenzyme, LuxS/M16 peptidase-like"/>
    <property type="match status" value="4"/>
</dbReference>
<accession>A0A6J4U2Z1</accession>
<dbReference type="InterPro" id="IPR001431">
    <property type="entry name" value="Pept_M16_Zn_BS"/>
</dbReference>
<gene>
    <name evidence="8" type="ORF">AVDCRST_MAG23-1735</name>
</gene>
<evidence type="ECO:0000313" key="8">
    <source>
        <dbReference type="EMBL" id="CAA9538976.1"/>
    </source>
</evidence>
<dbReference type="GO" id="GO:0046872">
    <property type="term" value="F:metal ion binding"/>
    <property type="evidence" value="ECO:0007669"/>
    <property type="project" value="InterPro"/>
</dbReference>
<protein>
    <recommendedName>
        <fullName evidence="9">Insulinase family protein</fullName>
    </recommendedName>
</protein>
<reference evidence="8" key="1">
    <citation type="submission" date="2020-02" db="EMBL/GenBank/DDBJ databases">
        <authorList>
            <person name="Meier V. D."/>
        </authorList>
    </citation>
    <scope>NUCLEOTIDE SEQUENCE</scope>
    <source>
        <strain evidence="8">AVDCRST_MAG23</strain>
    </source>
</reference>
<proteinExistence type="inferred from homology"/>
<feature type="chain" id="PRO_5026699990" description="Insulinase family protein" evidence="5">
    <location>
        <begin position="22"/>
        <end position="942"/>
    </location>
</feature>
<comment type="cofactor">
    <cofactor evidence="1">
        <name>Zn(2+)</name>
        <dbReference type="ChEBI" id="CHEBI:29105"/>
    </cofactor>
</comment>
<evidence type="ECO:0000256" key="1">
    <source>
        <dbReference type="ARBA" id="ARBA00001947"/>
    </source>
</evidence>
<dbReference type="InterPro" id="IPR011249">
    <property type="entry name" value="Metalloenz_LuxS/M16"/>
</dbReference>
<dbReference type="InterPro" id="IPR011765">
    <property type="entry name" value="Pept_M16_N"/>
</dbReference>
<organism evidence="8">
    <name type="scientific">uncultured Sphingosinicella sp</name>
    <dbReference type="NCBI Taxonomy" id="478748"/>
    <lineage>
        <taxon>Bacteria</taxon>
        <taxon>Pseudomonadati</taxon>
        <taxon>Pseudomonadota</taxon>
        <taxon>Alphaproteobacteria</taxon>
        <taxon>Sphingomonadales</taxon>
        <taxon>Sphingosinicellaceae</taxon>
        <taxon>Sphingosinicella</taxon>
        <taxon>environmental samples</taxon>
    </lineage>
</organism>
<feature type="domain" description="Peptidase M16 C-terminal" evidence="7">
    <location>
        <begin position="213"/>
        <end position="392"/>
    </location>
</feature>
<dbReference type="PANTHER" id="PTHR11851:SF49">
    <property type="entry name" value="MITOCHONDRIAL-PROCESSING PEPTIDASE SUBUNIT ALPHA"/>
    <property type="match status" value="1"/>
</dbReference>
<dbReference type="AlphaFoldDB" id="A0A6J4U2Z1"/>
<evidence type="ECO:0000259" key="6">
    <source>
        <dbReference type="Pfam" id="PF00675"/>
    </source>
</evidence>
<keyword evidence="3" id="KW-0378">Hydrolase</keyword>
<dbReference type="SUPFAM" id="SSF63411">
    <property type="entry name" value="LuxS/MPP-like metallohydrolase"/>
    <property type="match status" value="4"/>
</dbReference>
<keyword evidence="3" id="KW-0482">Metalloprotease</keyword>
<sequence>MKLMRSCFLALLLIVGAPALAAGDASWFYKGSDIAPDPAWTFGTLPNGVRYAVRRNALPEGQVSVRVRIAAGALHEEDHERGWAHFIEHMAFRGTKAFGDGEGRRIWQKLGANFGSDTNASTSATQTVYQLDLPRADQASLDTSLHVLSEMVDTALFDPAIVEAEKKVILAEKGRRPELSTRMLETSWPIFYAGLKVANRDTIGTDETLGRANPEGMRAFYERWYRPDRTTVIMVGDADPKMMEALIAKRFGDWQASGQPPREPDYGRIAEPQSRAASLAYPGAPYSAAVIWLRPYVQTANTKAEERIDLARSLAARILNRRLEAKARGEAEYVNAGVSESRSTNVADVTQLSITVREGKWQEALKQNFAIIADAVRTPPSAAEIEREMRNLKTSAASGVESEPTIRSQQRAQQMVNAINRGSIVTTAATVQAIVTELGPQMKPAVVGAAMKSLFTGAGPRFVLLGPQPVPGGNAALSAALASAERAVPAARQAERLVSIDSLPPLGPPGREVSRQRIEDMDVTIVRFANGSSLTFKRTEFEKGSVGVQLRFGNGVVGLRPDRPSLAWLGGLVAPSGLADLDLDGMERLMTGRRMGMSFGVGEDAFELQGATNGQELGDQLRLLATKLAYPRWDAPLFARFKSGALQSYDLSFASATSRAGRELGGFTRSGDERWAPVEKAEIAAVSVQDLQSYFTPLLATGPIEAIIVGDVDLETAVEAMKKTVAALPARRSDPVPAASRAVRPPQPNQAPKIFTHQGDASQAFAAIGWNTFGGVDRVKERRALSLAGNILQSRLFERLREAEGASYSPSAISSTSEELPEWGIFYAAAELKPESTGTFLRIAREAVAELAARPVSAEEFERAKNPILTGIDRRVKTNGYWMTTLEDWVREPEVVELARTFRADYAAMTAEDVRAAVARHVAEAGDWSMLVLPAKKAVGGK</sequence>
<evidence type="ECO:0000256" key="2">
    <source>
        <dbReference type="ARBA" id="ARBA00007261"/>
    </source>
</evidence>
<dbReference type="GO" id="GO:0006508">
    <property type="term" value="P:proteolysis"/>
    <property type="evidence" value="ECO:0007669"/>
    <property type="project" value="InterPro"/>
</dbReference>
<name>A0A6J4U2Z1_9SPHN</name>
<keyword evidence="3" id="KW-0645">Protease</keyword>
<dbReference type="PANTHER" id="PTHR11851">
    <property type="entry name" value="METALLOPROTEASE"/>
    <property type="match status" value="1"/>
</dbReference>
<feature type="domain" description="Peptidase M16 N-terminal" evidence="6">
    <location>
        <begin position="56"/>
        <end position="172"/>
    </location>
</feature>
<evidence type="ECO:0000256" key="4">
    <source>
        <dbReference type="RuleBase" id="RU004447"/>
    </source>
</evidence>
<feature type="domain" description="Peptidase M16 C-terminal" evidence="7">
    <location>
        <begin position="686"/>
        <end position="866"/>
    </location>
</feature>
<evidence type="ECO:0000259" key="7">
    <source>
        <dbReference type="Pfam" id="PF05193"/>
    </source>
</evidence>